<evidence type="ECO:0008006" key="3">
    <source>
        <dbReference type="Google" id="ProtNLM"/>
    </source>
</evidence>
<reference evidence="1 2" key="1">
    <citation type="submission" date="2023-12" db="EMBL/GenBank/DDBJ databases">
        <title>the genome sequence of Hyalangium sp. s54d21.</title>
        <authorList>
            <person name="Zhang X."/>
        </authorList>
    </citation>
    <scope>NUCLEOTIDE SEQUENCE [LARGE SCALE GENOMIC DNA]</scope>
    <source>
        <strain evidence="2">s54d21</strain>
    </source>
</reference>
<protein>
    <recommendedName>
        <fullName evidence="3">IPT/TIG domain-containing protein</fullName>
    </recommendedName>
</protein>
<organism evidence="1 2">
    <name type="scientific">Hyalangium rubrum</name>
    <dbReference type="NCBI Taxonomy" id="3103134"/>
    <lineage>
        <taxon>Bacteria</taxon>
        <taxon>Pseudomonadati</taxon>
        <taxon>Myxococcota</taxon>
        <taxon>Myxococcia</taxon>
        <taxon>Myxococcales</taxon>
        <taxon>Cystobacterineae</taxon>
        <taxon>Archangiaceae</taxon>
        <taxon>Hyalangium</taxon>
    </lineage>
</organism>
<gene>
    <name evidence="1" type="ORF">SYV04_42315</name>
</gene>
<sequence length="1002" mass="103372">MRLPFVAALLVLAACSRTTEGTSPLLVGSINPRQRNVAPARVCNAQGGEQGWRVELLGERFTPIPQDVLTGEPTVGLPQVTLKGPVTFTLDRADVFYRDSTLLQVDIPTSDSTPPEALPPGNYAVEVKNPGGGASEVADLLIVVPPPTVTRVTAPQGFSFSGPSQLIVEGTGFRPDALPAMKLLREDGFEVEIFALSVNSSTRITTELPAGTPEGTYAFVLENPEGCAVTQLNAVTVAYARLGALTIEPRFGWQRRNQPITLYNTPTGSQRPFGEGAPEVWLVAPLKADPTQTVTIPLQRVASVSPSILNAVVPTCSGNAALPLTDDACPNGILAGGPYALRVADTSGALGEVPAANGFSVLENEPPVIEALSPSAIDTTGLDASKPLVVTGRNFGAGAKVQLLKQLGTGNILACDLPATGTASATSLSALVPRTIAAAQCAESTPTGDSVQASEGLQLDPGLFVVRVQNTADPAYANYSGLIVTNPAANPVHGPATNTQLATARADFPLVLATDDLGQPFLYALGGTDGTNTLASVEVAPVTLFGDVGGACTGTPCTFRTLERTPLGVGTQGDTPEPRRGLTAIVRTVPGDTSYLFVLGGVRGSDGNAVNTVERAQVLKVADAPALAPPERGTKEGTALPTGTFYYRVSAVLDGNDPENPNGETLPSDEYPVKTNEGLNTVTLTWRCVPGAAKYRIYRTATANESSGAERQLDEVAAPATPACTGTELPQVSYEDAGAKTPTEDAPRPLPPGALGRWVSLGTGLTVARGNAAARLVGDTVYVSGGCATAGGSCPSAAAALASIERATFTPNSMQLGNFAEAGAHTRARQRHSLAVANAATAPRSFTTPTDIRQDVWLLAVGGDQGGAPLTGTGIIEVAKVREDDAEVATPTFSAATYNTQGTHGGWTEVIADYLFQAGSTGGTGFKFGSAFVCRGTGNTPGQCDAPSQFDGTLDNALSGYQQGGPRYLAGTTLFRAFIYAAGGFPNDAGGTPTATLERIIY</sequence>
<dbReference type="RefSeq" id="WP_321551810.1">
    <property type="nucleotide sequence ID" value="NZ_JAXIVS010000027.1"/>
</dbReference>
<name>A0ABU5HJS6_9BACT</name>
<comment type="caution">
    <text evidence="1">The sequence shown here is derived from an EMBL/GenBank/DDBJ whole genome shotgun (WGS) entry which is preliminary data.</text>
</comment>
<proteinExistence type="predicted"/>
<dbReference type="Gene3D" id="2.120.10.80">
    <property type="entry name" value="Kelch-type beta propeller"/>
    <property type="match status" value="1"/>
</dbReference>
<dbReference type="EMBL" id="JAXIVS010000027">
    <property type="protein sequence ID" value="MDY7233098.1"/>
    <property type="molecule type" value="Genomic_DNA"/>
</dbReference>
<evidence type="ECO:0000313" key="1">
    <source>
        <dbReference type="EMBL" id="MDY7233098.1"/>
    </source>
</evidence>
<evidence type="ECO:0000313" key="2">
    <source>
        <dbReference type="Proteomes" id="UP001291309"/>
    </source>
</evidence>
<dbReference type="InterPro" id="IPR015915">
    <property type="entry name" value="Kelch-typ_b-propeller"/>
</dbReference>
<keyword evidence="2" id="KW-1185">Reference proteome</keyword>
<dbReference type="PROSITE" id="PS51257">
    <property type="entry name" value="PROKAR_LIPOPROTEIN"/>
    <property type="match status" value="1"/>
</dbReference>
<accession>A0ABU5HJS6</accession>
<dbReference type="Proteomes" id="UP001291309">
    <property type="component" value="Unassembled WGS sequence"/>
</dbReference>